<accession>A0ACA8DZ82</accession>
<evidence type="ECO:0000313" key="2">
    <source>
        <dbReference type="Proteomes" id="UP000217277"/>
    </source>
</evidence>
<dbReference type="Proteomes" id="UP000217277">
    <property type="component" value="Chromosome I"/>
</dbReference>
<evidence type="ECO:0000313" key="1">
    <source>
        <dbReference type="EMBL" id="ATC83281.1"/>
    </source>
</evidence>
<name>A0ACA8DZ82_9GAMM</name>
<reference evidence="1" key="1">
    <citation type="submission" date="2015-03" db="EMBL/GenBank/DDBJ databases">
        <authorList>
            <person name="Xie B.-B."/>
            <person name="Rong J.-C."/>
            <person name="Qin Q.-L."/>
            <person name="Zhang Y.-Z."/>
        </authorList>
    </citation>
    <scope>NUCLEOTIDE SEQUENCE</scope>
    <source>
        <strain evidence="1">DSM 14585</strain>
    </source>
</reference>
<protein>
    <submittedName>
        <fullName evidence="1">Uncharacterized protein</fullName>
    </submittedName>
</protein>
<keyword evidence="2" id="KW-1185">Reference proteome</keyword>
<dbReference type="EMBL" id="CP011011">
    <property type="protein sequence ID" value="ATC83281.1"/>
    <property type="molecule type" value="Genomic_DNA"/>
</dbReference>
<proteinExistence type="predicted"/>
<gene>
    <name evidence="1" type="ORF">PAGA_a3090</name>
</gene>
<sequence>MQSIRIYQQITSQIGTAKNQIFINKYQKLIFLKSGKVFL</sequence>
<organism evidence="1 2">
    <name type="scientific">Pseudoalteromonas agarivorans DSM 14585</name>
    <dbReference type="NCBI Taxonomy" id="1312369"/>
    <lineage>
        <taxon>Bacteria</taxon>
        <taxon>Pseudomonadati</taxon>
        <taxon>Pseudomonadota</taxon>
        <taxon>Gammaproteobacteria</taxon>
        <taxon>Alteromonadales</taxon>
        <taxon>Pseudoalteromonadaceae</taxon>
        <taxon>Pseudoalteromonas</taxon>
    </lineage>
</organism>